<dbReference type="GO" id="GO:0070573">
    <property type="term" value="F:metallodipeptidase activity"/>
    <property type="evidence" value="ECO:0007669"/>
    <property type="project" value="InterPro"/>
</dbReference>
<evidence type="ECO:0000313" key="1">
    <source>
        <dbReference type="EMBL" id="SHK05327.1"/>
    </source>
</evidence>
<dbReference type="Gene3D" id="3.20.20.140">
    <property type="entry name" value="Metal-dependent hydrolases"/>
    <property type="match status" value="1"/>
</dbReference>
<dbReference type="AlphaFoldDB" id="A0A1M6PBM8"/>
<reference evidence="1 2" key="1">
    <citation type="submission" date="2016-11" db="EMBL/GenBank/DDBJ databases">
        <authorList>
            <person name="Jaros S."/>
            <person name="Januszkiewicz K."/>
            <person name="Wedrychowicz H."/>
        </authorList>
    </citation>
    <scope>NUCLEOTIDE SEQUENCE [LARGE SCALE GENOMIC DNA]</scope>
    <source>
        <strain evidence="1 2">DSM 14501</strain>
    </source>
</reference>
<dbReference type="EMBL" id="FRAJ01000008">
    <property type="protein sequence ID" value="SHK05327.1"/>
    <property type="molecule type" value="Genomic_DNA"/>
</dbReference>
<dbReference type="InterPro" id="IPR008257">
    <property type="entry name" value="Pept_M19"/>
</dbReference>
<gene>
    <name evidence="1" type="ORF">SAMN02745883_01131</name>
</gene>
<proteinExistence type="predicted"/>
<keyword evidence="2" id="KW-1185">Reference proteome</keyword>
<evidence type="ECO:0000313" key="2">
    <source>
        <dbReference type="Proteomes" id="UP000184082"/>
    </source>
</evidence>
<dbReference type="STRING" id="1121266.SAMN02745883_01131"/>
<sequence length="345" mass="39462">MYEEIRERIDKIHKNFVIIDGHFDLLMDVLEKRELGFKKVIEREHLPNFIEGGINIIVSSIFIEDIFLPEMALRRALDQISALYEEIEESKDKIVLCKSYDDIMKSVKENKLGILLSFEGVEPIGNDLKLLRIFYELGVRIIGLVWSRRNYAADGCYFSKKEEGKKGGLTSFGVELIKEAEKLGMLIDVSHLNDEGFWDVINIAKNPIIASHSNSRTLANSMRNLDDEQIKALTAKGGVIGMNVCNAFVSDNDEECDADHLVNHVDNIVKIAGIEHVGLGFDFCDFIRAKQPEKAEKPKRKTFDIIKGHKNIREFTEALIKHGYNDDEIELILGRNFLRIYKNIF</sequence>
<dbReference type="PROSITE" id="PS51365">
    <property type="entry name" value="RENAL_DIPEPTIDASE_2"/>
    <property type="match status" value="1"/>
</dbReference>
<dbReference type="GO" id="GO:0006508">
    <property type="term" value="P:proteolysis"/>
    <property type="evidence" value="ECO:0007669"/>
    <property type="project" value="InterPro"/>
</dbReference>
<dbReference type="CDD" id="cd01301">
    <property type="entry name" value="rDP_like"/>
    <property type="match status" value="1"/>
</dbReference>
<dbReference type="PANTHER" id="PTHR10443">
    <property type="entry name" value="MICROSOMAL DIPEPTIDASE"/>
    <property type="match status" value="1"/>
</dbReference>
<name>A0A1M6PBM8_9FIRM</name>
<dbReference type="Proteomes" id="UP000184082">
    <property type="component" value="Unassembled WGS sequence"/>
</dbReference>
<dbReference type="PANTHER" id="PTHR10443:SF12">
    <property type="entry name" value="DIPEPTIDASE"/>
    <property type="match status" value="1"/>
</dbReference>
<protein>
    <submittedName>
        <fullName evidence="1">Membrane dipeptidase</fullName>
    </submittedName>
</protein>
<organism evidence="1 2">
    <name type="scientific">Caminicella sporogenes DSM 14501</name>
    <dbReference type="NCBI Taxonomy" id="1121266"/>
    <lineage>
        <taxon>Bacteria</taxon>
        <taxon>Bacillati</taxon>
        <taxon>Bacillota</taxon>
        <taxon>Clostridia</taxon>
        <taxon>Peptostreptococcales</taxon>
        <taxon>Caminicellaceae</taxon>
        <taxon>Caminicella</taxon>
    </lineage>
</organism>
<accession>A0A1M6PBM8</accession>
<dbReference type="Pfam" id="PF01244">
    <property type="entry name" value="Peptidase_M19"/>
    <property type="match status" value="1"/>
</dbReference>
<dbReference type="SUPFAM" id="SSF51556">
    <property type="entry name" value="Metallo-dependent hydrolases"/>
    <property type="match status" value="1"/>
</dbReference>
<dbReference type="InterPro" id="IPR032466">
    <property type="entry name" value="Metal_Hydrolase"/>
</dbReference>
<dbReference type="RefSeq" id="WP_072966485.1">
    <property type="nucleotide sequence ID" value="NZ_FRAJ01000008.1"/>
</dbReference>